<dbReference type="CDD" id="cd02856">
    <property type="entry name" value="E_set_GDE_Isoamylase_N"/>
    <property type="match status" value="1"/>
</dbReference>
<protein>
    <submittedName>
        <fullName evidence="5">Type II secretory pathway, pullulanase PulA and related glycosidase</fullName>
        <ecNumber evidence="5">3.2.1.-</ecNumber>
    </submittedName>
</protein>
<dbReference type="InterPro" id="IPR014756">
    <property type="entry name" value="Ig_E-set"/>
</dbReference>
<dbReference type="GO" id="GO:0005980">
    <property type="term" value="P:glycogen catabolic process"/>
    <property type="evidence" value="ECO:0007669"/>
    <property type="project" value="InterPro"/>
</dbReference>
<dbReference type="Pfam" id="PF02922">
    <property type="entry name" value="CBM_48"/>
    <property type="match status" value="1"/>
</dbReference>
<feature type="domain" description="Glycosyl hydrolase family 13 catalytic" evidence="4">
    <location>
        <begin position="163"/>
        <end position="572"/>
    </location>
</feature>
<dbReference type="HOGENOM" id="CLU_011725_1_1_6"/>
<evidence type="ECO:0000256" key="1">
    <source>
        <dbReference type="ARBA" id="ARBA00008061"/>
    </source>
</evidence>
<keyword evidence="3 5" id="KW-0326">Glycosidase</keyword>
<keyword evidence="2 5" id="KW-0378">Hydrolase</keyword>
<organism evidence="5 6">
    <name type="scientific">Gynuella sunshinyii YC6258</name>
    <dbReference type="NCBI Taxonomy" id="1445510"/>
    <lineage>
        <taxon>Bacteria</taxon>
        <taxon>Pseudomonadati</taxon>
        <taxon>Pseudomonadota</taxon>
        <taxon>Gammaproteobacteria</taxon>
        <taxon>Oceanospirillales</taxon>
        <taxon>Saccharospirillaceae</taxon>
        <taxon>Gynuella</taxon>
    </lineage>
</organism>
<dbReference type="OrthoDB" id="3236218at2"/>
<dbReference type="Proteomes" id="UP000032266">
    <property type="component" value="Chromosome"/>
</dbReference>
<dbReference type="InterPro" id="IPR011837">
    <property type="entry name" value="Glycogen_debranch_GlgX"/>
</dbReference>
<dbReference type="PATRIC" id="fig|1445510.3.peg.4826"/>
<dbReference type="Pfam" id="PF00128">
    <property type="entry name" value="Alpha-amylase"/>
    <property type="match status" value="1"/>
</dbReference>
<accession>A0A0C5VQM5</accession>
<name>A0A0C5VQM5_9GAMM</name>
<comment type="similarity">
    <text evidence="1">Belongs to the glycosyl hydrolase 13 family.</text>
</comment>
<evidence type="ECO:0000256" key="3">
    <source>
        <dbReference type="ARBA" id="ARBA00023295"/>
    </source>
</evidence>
<sequence length="721" mass="82086">MTITYAHTITQGKLKPLGATLNHVGCNFAVHAPWATKVELCLFNNEDSETERLVLPSRTGSIWYGFVPGIQAGQRYGYRVHGTFAPGRGMMFNPSKLLIDPYAHALSEPCAFGSLQFGYDRKHPHSIKKCTKDSAKQIPKSVVVDHEFDWQGITKPGHSWNDTILYETHVRGITKQFTQIPEEIRGTYLGMAHPATVAYLKLLGITAVQLMPIYAFVSEERLNNLGLSNYWGYNPVNFFSPDPRYAYKDAVTEVKTLVRELHKAGIEVVLDVVYNHTAEGNTSGPTYSFRGMNRGFYRTQPHDRTQYVDYSGCGNTPNIYRTSVLRMVMDSMRHWITHYHIDGFRFDLAAALGREQWDYNKSSSFFKTIAQDPILTDIKLIAEPWDIGMGGYQLGQFPEQWYECNDKFRDTVRSFWRGDQGKLPDFATRMMGSRDIFRKGARETSTSLNFITYHDGFTLEDLVSYNFRHNHDNMENNNDGHGNNISANYGIEGPTTNPQIRHLRARQKRNMIATLMLSQGSVHFLGGDEISRTQHGNNNAYCQDNEISWYDWKLNIEELRMLEFVRQMINIRKASTLLGDLVLNPEQSEHEPVTSDEVHWFRPDGEAMSIADWHNPTMNSITVLLSTSIVSFSKDVLKECQECFLLLINAGRTKQTFTIPASPAGGWKMVFNTAENDGLRPPAWCLINDQIDLCDHSLTLLSHPNWVAGTTYEPLDLIHEG</sequence>
<dbReference type="InterPro" id="IPR013780">
    <property type="entry name" value="Glyco_hydro_b"/>
</dbReference>
<keyword evidence="6" id="KW-1185">Reference proteome</keyword>
<dbReference type="Gene3D" id="2.60.40.1180">
    <property type="entry name" value="Golgi alpha-mannosidase II"/>
    <property type="match status" value="1"/>
</dbReference>
<dbReference type="InterPro" id="IPR017853">
    <property type="entry name" value="GH"/>
</dbReference>
<evidence type="ECO:0000256" key="2">
    <source>
        <dbReference type="ARBA" id="ARBA00022801"/>
    </source>
</evidence>
<dbReference type="InterPro" id="IPR044505">
    <property type="entry name" value="GlgX_Isoamylase_N_E_set"/>
</dbReference>
<evidence type="ECO:0000313" key="6">
    <source>
        <dbReference type="Proteomes" id="UP000032266"/>
    </source>
</evidence>
<dbReference type="InterPro" id="IPR013783">
    <property type="entry name" value="Ig-like_fold"/>
</dbReference>
<evidence type="ECO:0000313" key="5">
    <source>
        <dbReference type="EMBL" id="AJQ96897.1"/>
    </source>
</evidence>
<dbReference type="RefSeq" id="WP_044618795.1">
    <property type="nucleotide sequence ID" value="NZ_CP007142.1"/>
</dbReference>
<dbReference type="AlphaFoldDB" id="A0A0C5VQM5"/>
<dbReference type="SUPFAM" id="SSF81296">
    <property type="entry name" value="E set domains"/>
    <property type="match status" value="1"/>
</dbReference>
<reference evidence="5 6" key="1">
    <citation type="submission" date="2014-01" db="EMBL/GenBank/DDBJ databases">
        <title>Full genme sequencing of cellulolytic bacterium Gynuella sunshinyii YC6258T gen. nov., sp. nov.</title>
        <authorList>
            <person name="Khan H."/>
            <person name="Chung E.J."/>
            <person name="Chung Y.R."/>
        </authorList>
    </citation>
    <scope>NUCLEOTIDE SEQUENCE [LARGE SCALE GENOMIC DNA]</scope>
    <source>
        <strain evidence="5 6">YC6258</strain>
    </source>
</reference>
<dbReference type="InterPro" id="IPR006047">
    <property type="entry name" value="GH13_cat_dom"/>
</dbReference>
<dbReference type="SMART" id="SM00642">
    <property type="entry name" value="Aamy"/>
    <property type="match status" value="1"/>
</dbReference>
<dbReference type="GO" id="GO:0004135">
    <property type="term" value="F:amylo-alpha-1,6-glucosidase activity"/>
    <property type="evidence" value="ECO:0007669"/>
    <property type="project" value="InterPro"/>
</dbReference>
<dbReference type="SUPFAM" id="SSF51011">
    <property type="entry name" value="Glycosyl hydrolase domain"/>
    <property type="match status" value="1"/>
</dbReference>
<dbReference type="EMBL" id="CP007142">
    <property type="protein sequence ID" value="AJQ96897.1"/>
    <property type="molecule type" value="Genomic_DNA"/>
</dbReference>
<dbReference type="NCBIfam" id="TIGR02100">
    <property type="entry name" value="glgX_debranch"/>
    <property type="match status" value="1"/>
</dbReference>
<dbReference type="Gene3D" id="3.20.20.80">
    <property type="entry name" value="Glycosidases"/>
    <property type="match status" value="1"/>
</dbReference>
<dbReference type="KEGG" id="gsn:YC6258_04864"/>
<dbReference type="SUPFAM" id="SSF51445">
    <property type="entry name" value="(Trans)glycosidases"/>
    <property type="match status" value="1"/>
</dbReference>
<dbReference type="STRING" id="1445510.YC6258_04864"/>
<dbReference type="EC" id="3.2.1.-" evidence="5"/>
<evidence type="ECO:0000259" key="4">
    <source>
        <dbReference type="SMART" id="SM00642"/>
    </source>
</evidence>
<dbReference type="PANTHER" id="PTHR43002">
    <property type="entry name" value="GLYCOGEN DEBRANCHING ENZYME"/>
    <property type="match status" value="1"/>
</dbReference>
<gene>
    <name evidence="5" type="ORF">YC6258_04864</name>
</gene>
<dbReference type="InterPro" id="IPR004193">
    <property type="entry name" value="Glyco_hydro_13_N"/>
</dbReference>
<proteinExistence type="inferred from homology"/>
<dbReference type="Gene3D" id="2.60.40.10">
    <property type="entry name" value="Immunoglobulins"/>
    <property type="match status" value="1"/>
</dbReference>
<dbReference type="CDD" id="cd11326">
    <property type="entry name" value="AmyAc_Glg_debranch"/>
    <property type="match status" value="1"/>
</dbReference>